<dbReference type="InterPro" id="IPR001155">
    <property type="entry name" value="OxRdtase_FMN_N"/>
</dbReference>
<dbReference type="GO" id="GO:0003959">
    <property type="term" value="F:NADPH dehydrogenase activity"/>
    <property type="evidence" value="ECO:0007669"/>
    <property type="project" value="TreeGrafter"/>
</dbReference>
<evidence type="ECO:0000313" key="2">
    <source>
        <dbReference type="EMBL" id="OAF60756.1"/>
    </source>
</evidence>
<dbReference type="InterPro" id="IPR013785">
    <property type="entry name" value="Aldolase_TIM"/>
</dbReference>
<dbReference type="GO" id="GO:0010181">
    <property type="term" value="F:FMN binding"/>
    <property type="evidence" value="ECO:0007669"/>
    <property type="project" value="InterPro"/>
</dbReference>
<sequence length="374" mass="41334">MTVTQSNLFAPLSLGNHTLQHRLALAPLTRFRATDAHVPLPMVATHYAQRASTPGTLLITEATYVSPAAVGYKHAPGIYNAAQIAAWKPVTKAVHARGGIIFSQLWALGRTADKEGAESEGQTVKAPSAIAAPGGALPEALTEEEIQQYIRDYAQAARNAIEAGFDGVEVHNANGYLPHEFLEEVSNQRTDHWGGSVEKRLRFGIAVVKAVVEAVGAERVGIRLSPYFKGYGMNVVDPTEQFTYFVNELKKFNLAYLHLVEGRFDGTKEERDSVRFLAEVWGKEKPLLIAGGFDGESAKELVKEYEGFKLVVVFGRHFIANPDLVYRIREGLALTPYNRKTFYNAMQEEGYTDYPFSKEFLASREAPLKIKSKA</sequence>
<accession>A0A177AF64</accession>
<feature type="domain" description="NADH:flavin oxidoreductase/NADH oxidase N-terminal" evidence="1">
    <location>
        <begin position="7"/>
        <end position="333"/>
    </location>
</feature>
<gene>
    <name evidence="2" type="ORF">VC83_03507</name>
</gene>
<dbReference type="PANTHER" id="PTHR22893:SF91">
    <property type="entry name" value="NADPH DEHYDROGENASE 2-RELATED"/>
    <property type="match status" value="1"/>
</dbReference>
<reference evidence="2" key="1">
    <citation type="submission" date="2016-03" db="EMBL/GenBank/DDBJ databases">
        <title>Updated assembly of Pseudogymnoascus destructans, the fungus causing white-nose syndrome of bats.</title>
        <authorList>
            <person name="Palmer J.M."/>
            <person name="Drees K.P."/>
            <person name="Foster J.T."/>
            <person name="Lindner D.L."/>
        </authorList>
    </citation>
    <scope>NUCLEOTIDE SEQUENCE [LARGE SCALE GENOMIC DNA]</scope>
    <source>
        <strain evidence="2">20631-21</strain>
    </source>
</reference>
<dbReference type="Gene3D" id="3.20.20.70">
    <property type="entry name" value="Aldolase class I"/>
    <property type="match status" value="1"/>
</dbReference>
<dbReference type="EMBL" id="KV441391">
    <property type="protein sequence ID" value="OAF60756.1"/>
    <property type="molecule type" value="Genomic_DNA"/>
</dbReference>
<proteinExistence type="predicted"/>
<dbReference type="CDD" id="cd02933">
    <property type="entry name" value="OYE_like_FMN"/>
    <property type="match status" value="1"/>
</dbReference>
<dbReference type="PANTHER" id="PTHR22893">
    <property type="entry name" value="NADH OXIDOREDUCTASE-RELATED"/>
    <property type="match status" value="1"/>
</dbReference>
<dbReference type="RefSeq" id="XP_024326037.1">
    <property type="nucleotide sequence ID" value="XM_024467153.1"/>
</dbReference>
<evidence type="ECO:0000259" key="1">
    <source>
        <dbReference type="Pfam" id="PF00724"/>
    </source>
</evidence>
<dbReference type="AlphaFoldDB" id="A0A177AF64"/>
<dbReference type="OrthoDB" id="276546at2759"/>
<organism evidence="2">
    <name type="scientific">Pseudogymnoascus destructans</name>
    <dbReference type="NCBI Taxonomy" id="655981"/>
    <lineage>
        <taxon>Eukaryota</taxon>
        <taxon>Fungi</taxon>
        <taxon>Dikarya</taxon>
        <taxon>Ascomycota</taxon>
        <taxon>Pezizomycotina</taxon>
        <taxon>Leotiomycetes</taxon>
        <taxon>Thelebolales</taxon>
        <taxon>Thelebolaceae</taxon>
        <taxon>Pseudogymnoascus</taxon>
    </lineage>
</organism>
<dbReference type="GeneID" id="36286583"/>
<dbReference type="InterPro" id="IPR045247">
    <property type="entry name" value="Oye-like"/>
</dbReference>
<dbReference type="Proteomes" id="UP000077154">
    <property type="component" value="Unassembled WGS sequence"/>
</dbReference>
<dbReference type="VEuPathDB" id="FungiDB:GMDG_05839"/>
<dbReference type="FunFam" id="3.20.20.70:FF:000138">
    <property type="entry name" value="NADPH dehydrogenase 1"/>
    <property type="match status" value="1"/>
</dbReference>
<dbReference type="eggNOG" id="KOG0134">
    <property type="taxonomic scope" value="Eukaryota"/>
</dbReference>
<dbReference type="SUPFAM" id="SSF51395">
    <property type="entry name" value="FMN-linked oxidoreductases"/>
    <property type="match status" value="1"/>
</dbReference>
<dbReference type="SMR" id="A0A177AF64"/>
<protein>
    <recommendedName>
        <fullName evidence="1">NADH:flavin oxidoreductase/NADH oxidase N-terminal domain-containing protein</fullName>
    </recommendedName>
</protein>
<dbReference type="Pfam" id="PF00724">
    <property type="entry name" value="Oxidored_FMN"/>
    <property type="match status" value="1"/>
</dbReference>
<name>A0A177AF64_9PEZI</name>